<comment type="caution">
    <text evidence="1">The sequence shown here is derived from an EMBL/GenBank/DDBJ whole genome shotgun (WGS) entry which is preliminary data.</text>
</comment>
<dbReference type="EMBL" id="JSVC01000023">
    <property type="protein sequence ID" value="KIC93090.1"/>
    <property type="molecule type" value="Genomic_DNA"/>
</dbReference>
<gene>
    <name evidence="1" type="ORF">OI18_19340</name>
</gene>
<evidence type="ECO:0000313" key="2">
    <source>
        <dbReference type="Proteomes" id="UP000031408"/>
    </source>
</evidence>
<evidence type="ECO:0000313" key="1">
    <source>
        <dbReference type="EMBL" id="KIC93090.1"/>
    </source>
</evidence>
<name>A0A0C1IG16_9BACT</name>
<protein>
    <submittedName>
        <fullName evidence="1">Uncharacterized protein</fullName>
    </submittedName>
</protein>
<dbReference type="STRING" id="1349421.OI18_19340"/>
<dbReference type="OrthoDB" id="680837at2"/>
<dbReference type="AlphaFoldDB" id="A0A0C1IG16"/>
<dbReference type="RefSeq" id="WP_039142844.1">
    <property type="nucleotide sequence ID" value="NZ_JSVC01000023.1"/>
</dbReference>
<keyword evidence="2" id="KW-1185">Reference proteome</keyword>
<proteinExistence type="predicted"/>
<reference evidence="1 2" key="1">
    <citation type="submission" date="2014-11" db="EMBL/GenBank/DDBJ databases">
        <title>Genome sequence of Flavihumibacter solisilvae 3-3.</title>
        <authorList>
            <person name="Zhou G."/>
            <person name="Li M."/>
            <person name="Wang G."/>
        </authorList>
    </citation>
    <scope>NUCLEOTIDE SEQUENCE [LARGE SCALE GENOMIC DNA]</scope>
    <source>
        <strain evidence="1 2">3-3</strain>
    </source>
</reference>
<organism evidence="1 2">
    <name type="scientific">Flavihumibacter solisilvae</name>
    <dbReference type="NCBI Taxonomy" id="1349421"/>
    <lineage>
        <taxon>Bacteria</taxon>
        <taxon>Pseudomonadati</taxon>
        <taxon>Bacteroidota</taxon>
        <taxon>Chitinophagia</taxon>
        <taxon>Chitinophagales</taxon>
        <taxon>Chitinophagaceae</taxon>
        <taxon>Flavihumibacter</taxon>
    </lineage>
</organism>
<accession>A0A0C1IG16</accession>
<dbReference type="Proteomes" id="UP000031408">
    <property type="component" value="Unassembled WGS sequence"/>
</dbReference>
<sequence length="234" mass="26413">MKTPALLILFCISCLHSRGQVVVQNNLNSSSVIEAYDLKGRPIANRAAEIEGTPYCTENWGRGTVIFATGERADAIELNFNQLDNTPLFKKGGEIFSFVHPVKEIRFRVEENGRQKDFMFRNSYPEAGSKSTPATYYQVLTEGNKYHLLSLVSKRVGEVFVHPGKSDKVYQQEKSWFIYDVARNQMLHVPAGKRGMEEFLAVSPNEIKSYLNGHKGFNVKEENDLVSMVSALNL</sequence>